<feature type="region of interest" description="Disordered" evidence="1">
    <location>
        <begin position="1"/>
        <end position="53"/>
    </location>
</feature>
<keyword evidence="3" id="KW-1185">Reference proteome</keyword>
<proteinExistence type="predicted"/>
<dbReference type="Proteomes" id="UP001497516">
    <property type="component" value="Chromosome 4"/>
</dbReference>
<gene>
    <name evidence="2" type="ORF">LTRI10_LOCUS23629</name>
</gene>
<dbReference type="AlphaFoldDB" id="A0AAV2E9W3"/>
<evidence type="ECO:0000313" key="2">
    <source>
        <dbReference type="EMBL" id="CAL1382300.1"/>
    </source>
</evidence>
<name>A0AAV2E9W3_9ROSI</name>
<evidence type="ECO:0000256" key="1">
    <source>
        <dbReference type="SAM" id="MobiDB-lite"/>
    </source>
</evidence>
<reference evidence="2 3" key="1">
    <citation type="submission" date="2024-04" db="EMBL/GenBank/DDBJ databases">
        <authorList>
            <person name="Fracassetti M."/>
        </authorList>
    </citation>
    <scope>NUCLEOTIDE SEQUENCE [LARGE SCALE GENOMIC DNA]</scope>
</reference>
<sequence length="123" mass="13397">MEDPSHAADPLCGPNSASSGTECALRDRGTLHDGLNARASPSGSSCGNNTSREVSSTSMVFDPMPCPTQCWRRVQSHAIELNHHANVAMPVLHHHEELVLHPWETLWLESLPLRTSLAASHSR</sequence>
<accession>A0AAV2E9W3</accession>
<feature type="compositionally biased region" description="Polar residues" evidence="1">
    <location>
        <begin position="39"/>
        <end position="53"/>
    </location>
</feature>
<organism evidence="2 3">
    <name type="scientific">Linum trigynum</name>
    <dbReference type="NCBI Taxonomy" id="586398"/>
    <lineage>
        <taxon>Eukaryota</taxon>
        <taxon>Viridiplantae</taxon>
        <taxon>Streptophyta</taxon>
        <taxon>Embryophyta</taxon>
        <taxon>Tracheophyta</taxon>
        <taxon>Spermatophyta</taxon>
        <taxon>Magnoliopsida</taxon>
        <taxon>eudicotyledons</taxon>
        <taxon>Gunneridae</taxon>
        <taxon>Pentapetalae</taxon>
        <taxon>rosids</taxon>
        <taxon>fabids</taxon>
        <taxon>Malpighiales</taxon>
        <taxon>Linaceae</taxon>
        <taxon>Linum</taxon>
    </lineage>
</organism>
<protein>
    <submittedName>
        <fullName evidence="2">Uncharacterized protein</fullName>
    </submittedName>
</protein>
<evidence type="ECO:0000313" key="3">
    <source>
        <dbReference type="Proteomes" id="UP001497516"/>
    </source>
</evidence>
<dbReference type="EMBL" id="OZ034817">
    <property type="protein sequence ID" value="CAL1382300.1"/>
    <property type="molecule type" value="Genomic_DNA"/>
</dbReference>